<accession>A0AAD6HRT3</accession>
<dbReference type="InterPro" id="IPR003593">
    <property type="entry name" value="AAA+_ATPase"/>
</dbReference>
<feature type="domain" description="AAA+ ATPase" evidence="2">
    <location>
        <begin position="605"/>
        <end position="724"/>
    </location>
</feature>
<dbReference type="Proteomes" id="UP001215712">
    <property type="component" value="Unassembled WGS sequence"/>
</dbReference>
<evidence type="ECO:0000313" key="3">
    <source>
        <dbReference type="EMBL" id="KAJ5732777.1"/>
    </source>
</evidence>
<feature type="compositionally biased region" description="Basic and acidic residues" evidence="1">
    <location>
        <begin position="148"/>
        <end position="204"/>
    </location>
</feature>
<dbReference type="InterPro" id="IPR027417">
    <property type="entry name" value="P-loop_NTPase"/>
</dbReference>
<feature type="region of interest" description="Disordered" evidence="1">
    <location>
        <begin position="28"/>
        <end position="85"/>
    </location>
</feature>
<dbReference type="GO" id="GO:0005524">
    <property type="term" value="F:ATP binding"/>
    <property type="evidence" value="ECO:0007669"/>
    <property type="project" value="InterPro"/>
</dbReference>
<dbReference type="Pfam" id="PF00004">
    <property type="entry name" value="AAA"/>
    <property type="match status" value="1"/>
</dbReference>
<dbReference type="Gene3D" id="3.40.50.300">
    <property type="entry name" value="P-loop containing nucleotide triphosphate hydrolases"/>
    <property type="match status" value="1"/>
</dbReference>
<evidence type="ECO:0000259" key="2">
    <source>
        <dbReference type="SMART" id="SM00382"/>
    </source>
</evidence>
<evidence type="ECO:0000256" key="1">
    <source>
        <dbReference type="SAM" id="MobiDB-lite"/>
    </source>
</evidence>
<evidence type="ECO:0000313" key="4">
    <source>
        <dbReference type="Proteomes" id="UP001215712"/>
    </source>
</evidence>
<protein>
    <recommendedName>
        <fullName evidence="2">AAA+ ATPase domain-containing protein</fullName>
    </recommendedName>
</protein>
<gene>
    <name evidence="3" type="ORF">N7493_004258</name>
</gene>
<sequence>MAQDTSVSEFSSSDVCVSGDVSREVSMVQQETAVVPESHIETHGNGHVSDDTRTATSDSAADSETTETNGTVVQGSTNGATNGVETNLETLKVANGEAEIRALTNGESDIKELINGETLTKKLTNGVTKKEDAEHEVVTNGIVTNGDAKSKDKPEEDKSVEAKAESKVEDEAEKKIEVTEEKKTETTDDKEVTDETKAETKDDKKEEDEEEGEEEKTYEPPGSIIDVHKLYEIKSDDKTTWTEEFPESLVEPAENKKSAQYALLLRHSKCFDGRRNLSLHSIVIQSDPLKKFLGKVLDKYPGITTTLQRLEFEKPFKPFVHRWDQLVKLREEEEDPITKKHVDLLYNTLEEELGEFISQKEDLIRNGVITHELLWTIFEPDDEFIHISDEGRIRAYAFVEEDTDSSKTTIVTGMHIEFNGKRFGYVDTEFKIWSFEGTLPIKDLIVYPLKYHAEKHTVRELLIARGKRWEEHKGYHYKAYEGPMYDDIVGERDVKSRIIIDAEAFNLLHPSKTIRIYDSNRCPPELSDEDRLIASPFVHAYLLKEKEWFPLYIEYVKEIEWCTDAFESLVPIKGQEDLKDLLLGVAMAQSQKQVIFDDIIPGKGQGIIMQLSGPSGVGKTLTAECVAEEMRAPMYTMSASELGYSTDRMERKLKEIFRMIVKWEAVLLLNEADMFMEARDVRNELVSVFLRMLDNFDGILFLTTNRAIHVDPAFESRIHLAIAFEDQDVASRRQIWTQLLNRTENTEEFTSVQLANLSLIEFNGRDIRKTIKLASVMALSKKAKLGYQIIQTVLKTQQKSSQRPNFYI</sequence>
<reference evidence="3" key="1">
    <citation type="journal article" date="2023" name="IMA Fungus">
        <title>Comparative genomic study of the Penicillium genus elucidates a diverse pangenome and 15 lateral gene transfer events.</title>
        <authorList>
            <person name="Petersen C."/>
            <person name="Sorensen T."/>
            <person name="Nielsen M.R."/>
            <person name="Sondergaard T.E."/>
            <person name="Sorensen J.L."/>
            <person name="Fitzpatrick D.A."/>
            <person name="Frisvad J.C."/>
            <person name="Nielsen K.L."/>
        </authorList>
    </citation>
    <scope>NUCLEOTIDE SEQUENCE</scope>
    <source>
        <strain evidence="3">IBT 17514</strain>
    </source>
</reference>
<dbReference type="GO" id="GO:0016887">
    <property type="term" value="F:ATP hydrolysis activity"/>
    <property type="evidence" value="ECO:0007669"/>
    <property type="project" value="InterPro"/>
</dbReference>
<dbReference type="EMBL" id="JAQJAN010000004">
    <property type="protein sequence ID" value="KAJ5732777.1"/>
    <property type="molecule type" value="Genomic_DNA"/>
</dbReference>
<feature type="compositionally biased region" description="Basic and acidic residues" evidence="1">
    <location>
        <begin position="38"/>
        <end position="53"/>
    </location>
</feature>
<dbReference type="PANTHER" id="PTHR46411:SF3">
    <property type="entry name" value="AAA+ ATPASE DOMAIN-CONTAINING PROTEIN"/>
    <property type="match status" value="1"/>
</dbReference>
<dbReference type="InterPro" id="IPR003959">
    <property type="entry name" value="ATPase_AAA_core"/>
</dbReference>
<name>A0AAD6HRT3_9EURO</name>
<dbReference type="CDD" id="cd19481">
    <property type="entry name" value="RecA-like_protease"/>
    <property type="match status" value="1"/>
</dbReference>
<reference evidence="3" key="2">
    <citation type="submission" date="2023-01" db="EMBL/GenBank/DDBJ databases">
        <authorList>
            <person name="Petersen C."/>
        </authorList>
    </citation>
    <scope>NUCLEOTIDE SEQUENCE</scope>
    <source>
        <strain evidence="3">IBT 17514</strain>
    </source>
</reference>
<dbReference type="PANTHER" id="PTHR46411">
    <property type="entry name" value="FAMILY ATPASE, PUTATIVE-RELATED"/>
    <property type="match status" value="1"/>
</dbReference>
<dbReference type="SMART" id="SM00382">
    <property type="entry name" value="AAA"/>
    <property type="match status" value="1"/>
</dbReference>
<dbReference type="SUPFAM" id="SSF52540">
    <property type="entry name" value="P-loop containing nucleoside triphosphate hydrolases"/>
    <property type="match status" value="1"/>
</dbReference>
<dbReference type="Pfam" id="PF22942">
    <property type="entry name" value="DUF7025"/>
    <property type="match status" value="1"/>
</dbReference>
<feature type="compositionally biased region" description="Basic and acidic residues" evidence="1">
    <location>
        <begin position="128"/>
        <end position="137"/>
    </location>
</feature>
<proteinExistence type="predicted"/>
<dbReference type="AlphaFoldDB" id="A0AAD6HRT3"/>
<dbReference type="InterPro" id="IPR054289">
    <property type="entry name" value="DUF7025"/>
</dbReference>
<feature type="region of interest" description="Disordered" evidence="1">
    <location>
        <begin position="125"/>
        <end position="223"/>
    </location>
</feature>
<feature type="compositionally biased region" description="Acidic residues" evidence="1">
    <location>
        <begin position="205"/>
        <end position="216"/>
    </location>
</feature>
<comment type="caution">
    <text evidence="3">The sequence shown here is derived from an EMBL/GenBank/DDBJ whole genome shotgun (WGS) entry which is preliminary data.</text>
</comment>
<organism evidence="3 4">
    <name type="scientific">Penicillium malachiteum</name>
    <dbReference type="NCBI Taxonomy" id="1324776"/>
    <lineage>
        <taxon>Eukaryota</taxon>
        <taxon>Fungi</taxon>
        <taxon>Dikarya</taxon>
        <taxon>Ascomycota</taxon>
        <taxon>Pezizomycotina</taxon>
        <taxon>Eurotiomycetes</taxon>
        <taxon>Eurotiomycetidae</taxon>
        <taxon>Eurotiales</taxon>
        <taxon>Aspergillaceae</taxon>
        <taxon>Penicillium</taxon>
    </lineage>
</organism>
<keyword evidence="4" id="KW-1185">Reference proteome</keyword>
<feature type="compositionally biased region" description="Polar residues" evidence="1">
    <location>
        <begin position="54"/>
        <end position="85"/>
    </location>
</feature>